<keyword evidence="6 7" id="KW-0349">Heme</keyword>
<keyword evidence="5 6" id="KW-0408">Iron</keyword>
<evidence type="ECO:0000256" key="5">
    <source>
        <dbReference type="ARBA" id="ARBA00023004"/>
    </source>
</evidence>
<dbReference type="EMBL" id="PKPP01004249">
    <property type="protein sequence ID" value="PWA65330.1"/>
    <property type="molecule type" value="Genomic_DNA"/>
</dbReference>
<proteinExistence type="inferred from homology"/>
<evidence type="ECO:0000256" key="4">
    <source>
        <dbReference type="ARBA" id="ARBA00023002"/>
    </source>
</evidence>
<evidence type="ECO:0000256" key="1">
    <source>
        <dbReference type="ARBA" id="ARBA00001971"/>
    </source>
</evidence>
<organism evidence="8 9">
    <name type="scientific">Artemisia annua</name>
    <name type="common">Sweet wormwood</name>
    <dbReference type="NCBI Taxonomy" id="35608"/>
    <lineage>
        <taxon>Eukaryota</taxon>
        <taxon>Viridiplantae</taxon>
        <taxon>Streptophyta</taxon>
        <taxon>Embryophyta</taxon>
        <taxon>Tracheophyta</taxon>
        <taxon>Spermatophyta</taxon>
        <taxon>Magnoliopsida</taxon>
        <taxon>eudicotyledons</taxon>
        <taxon>Gunneridae</taxon>
        <taxon>Pentapetalae</taxon>
        <taxon>asterids</taxon>
        <taxon>campanulids</taxon>
        <taxon>Asterales</taxon>
        <taxon>Asteraceae</taxon>
        <taxon>Asteroideae</taxon>
        <taxon>Anthemideae</taxon>
        <taxon>Artemisiinae</taxon>
        <taxon>Artemisia</taxon>
    </lineage>
</organism>
<dbReference type="Proteomes" id="UP000245207">
    <property type="component" value="Unassembled WGS sequence"/>
</dbReference>
<dbReference type="CDD" id="cd11064">
    <property type="entry name" value="CYP86A"/>
    <property type="match status" value="1"/>
</dbReference>
<keyword evidence="9" id="KW-1185">Reference proteome</keyword>
<dbReference type="PRINTS" id="PR00463">
    <property type="entry name" value="EP450I"/>
</dbReference>
<comment type="cofactor">
    <cofactor evidence="1 6">
        <name>heme</name>
        <dbReference type="ChEBI" id="CHEBI:30413"/>
    </cofactor>
</comment>
<evidence type="ECO:0000313" key="9">
    <source>
        <dbReference type="Proteomes" id="UP000245207"/>
    </source>
</evidence>
<name>A0A2U1MVR4_ARTAN</name>
<gene>
    <name evidence="8" type="ORF">CTI12_AA326610</name>
</gene>
<sequence>MTRHQNQRTVVPTNWPVLGMIPGVLVNSHRILYYMTEFLIHTGGTIMWKGPWFANMDILITTDPLDIQHILYKNFNNYPKGDEFRKIFDILGDGIFSSDGELWEIHRKVTVSLHKHPRFQSCLETLIWNKVEKGLLPILESISRQGVEVDFQDLFERFTFDTTCKILLDHDPESLSMDLPYAGCVKAFSHAEEAILLRHVMPASLWKLQKLLRVGNEKKLSDAWKCIDDFVYSCLAKKQNEYIIISCEQQDKELLLLQTLLGEIKDKYGSFEEPTKLLRDTVLSLIAARKDTASSALSWFFYILAQNSNVEYKILEELNTHFGAKVGDRWNAKELSEMNYLHAALCESLRLFPPVPLNHKSPIQPDILPSGHQVDQNTKIILSFYSMGRMKSIWGEDCMEFKPERWISNDGGIKRESSYKFVTFNAGPRACVGKDMSFSQLKIVSATVIYRYHIELVKYHPVLPAESMVLQMKHGLKVLLILVSAAYWFG</sequence>
<dbReference type="Pfam" id="PF00067">
    <property type="entry name" value="p450"/>
    <property type="match status" value="1"/>
</dbReference>
<dbReference type="SUPFAM" id="SSF48264">
    <property type="entry name" value="Cytochrome P450"/>
    <property type="match status" value="1"/>
</dbReference>
<accession>A0A2U1MVR4</accession>
<keyword evidence="4 7" id="KW-0560">Oxidoreductase</keyword>
<evidence type="ECO:0000256" key="3">
    <source>
        <dbReference type="ARBA" id="ARBA00022723"/>
    </source>
</evidence>
<protein>
    <submittedName>
        <fullName evidence="8">Cytochrome P450</fullName>
    </submittedName>
</protein>
<dbReference type="PRINTS" id="PR00385">
    <property type="entry name" value="P450"/>
</dbReference>
<dbReference type="OrthoDB" id="1470350at2759"/>
<dbReference type="InterPro" id="IPR036396">
    <property type="entry name" value="Cyt_P450_sf"/>
</dbReference>
<dbReference type="STRING" id="35608.A0A2U1MVR4"/>
<dbReference type="PROSITE" id="PS00086">
    <property type="entry name" value="CYTOCHROME_P450"/>
    <property type="match status" value="1"/>
</dbReference>
<comment type="similarity">
    <text evidence="2 7">Belongs to the cytochrome P450 family.</text>
</comment>
<evidence type="ECO:0000256" key="7">
    <source>
        <dbReference type="RuleBase" id="RU000461"/>
    </source>
</evidence>
<dbReference type="GO" id="GO:0020037">
    <property type="term" value="F:heme binding"/>
    <property type="evidence" value="ECO:0007669"/>
    <property type="project" value="InterPro"/>
</dbReference>
<feature type="binding site" description="axial binding residue" evidence="6">
    <location>
        <position position="431"/>
    </location>
    <ligand>
        <name>heme</name>
        <dbReference type="ChEBI" id="CHEBI:30413"/>
    </ligand>
    <ligandPart>
        <name>Fe</name>
        <dbReference type="ChEBI" id="CHEBI:18248"/>
    </ligandPart>
</feature>
<dbReference type="GO" id="GO:0006629">
    <property type="term" value="P:lipid metabolic process"/>
    <property type="evidence" value="ECO:0007669"/>
    <property type="project" value="UniProtKB-ARBA"/>
</dbReference>
<dbReference type="AlphaFoldDB" id="A0A2U1MVR4"/>
<comment type="caution">
    <text evidence="8">The sequence shown here is derived from an EMBL/GenBank/DDBJ whole genome shotgun (WGS) entry which is preliminary data.</text>
</comment>
<dbReference type="Gene3D" id="1.10.630.10">
    <property type="entry name" value="Cytochrome P450"/>
    <property type="match status" value="1"/>
</dbReference>
<dbReference type="InterPro" id="IPR017972">
    <property type="entry name" value="Cyt_P450_CS"/>
</dbReference>
<evidence type="ECO:0000256" key="6">
    <source>
        <dbReference type="PIRSR" id="PIRSR602401-1"/>
    </source>
</evidence>
<dbReference type="GO" id="GO:0005506">
    <property type="term" value="F:iron ion binding"/>
    <property type="evidence" value="ECO:0007669"/>
    <property type="project" value="InterPro"/>
</dbReference>
<dbReference type="GO" id="GO:0004497">
    <property type="term" value="F:monooxygenase activity"/>
    <property type="evidence" value="ECO:0007669"/>
    <property type="project" value="UniProtKB-KW"/>
</dbReference>
<dbReference type="InterPro" id="IPR002401">
    <property type="entry name" value="Cyt_P450_E_grp-I"/>
</dbReference>
<dbReference type="GO" id="GO:0016705">
    <property type="term" value="F:oxidoreductase activity, acting on paired donors, with incorporation or reduction of molecular oxygen"/>
    <property type="evidence" value="ECO:0007669"/>
    <property type="project" value="InterPro"/>
</dbReference>
<dbReference type="PANTHER" id="PTHR24296">
    <property type="entry name" value="CYTOCHROME P450"/>
    <property type="match status" value="1"/>
</dbReference>
<dbReference type="InterPro" id="IPR001128">
    <property type="entry name" value="Cyt_P450"/>
</dbReference>
<keyword evidence="7" id="KW-0503">Monooxygenase</keyword>
<evidence type="ECO:0000313" key="8">
    <source>
        <dbReference type="EMBL" id="PWA65330.1"/>
    </source>
</evidence>
<evidence type="ECO:0000256" key="2">
    <source>
        <dbReference type="ARBA" id="ARBA00010617"/>
    </source>
</evidence>
<reference evidence="8 9" key="1">
    <citation type="journal article" date="2018" name="Mol. Plant">
        <title>The genome of Artemisia annua provides insight into the evolution of Asteraceae family and artemisinin biosynthesis.</title>
        <authorList>
            <person name="Shen Q."/>
            <person name="Zhang L."/>
            <person name="Liao Z."/>
            <person name="Wang S."/>
            <person name="Yan T."/>
            <person name="Shi P."/>
            <person name="Liu M."/>
            <person name="Fu X."/>
            <person name="Pan Q."/>
            <person name="Wang Y."/>
            <person name="Lv Z."/>
            <person name="Lu X."/>
            <person name="Zhang F."/>
            <person name="Jiang W."/>
            <person name="Ma Y."/>
            <person name="Chen M."/>
            <person name="Hao X."/>
            <person name="Li L."/>
            <person name="Tang Y."/>
            <person name="Lv G."/>
            <person name="Zhou Y."/>
            <person name="Sun X."/>
            <person name="Brodelius P.E."/>
            <person name="Rose J.K.C."/>
            <person name="Tang K."/>
        </authorList>
    </citation>
    <scope>NUCLEOTIDE SEQUENCE [LARGE SCALE GENOMIC DNA]</scope>
    <source>
        <strain evidence="9">cv. Huhao1</strain>
        <tissue evidence="8">Leaf</tissue>
    </source>
</reference>
<keyword evidence="3 6" id="KW-0479">Metal-binding</keyword>